<dbReference type="CTD" id="51149"/>
<dbReference type="GeneID" id="103066870"/>
<gene>
    <name evidence="3" type="primary">MRNIP</name>
</gene>
<dbReference type="RefSeq" id="XP_025029646.1">
    <property type="nucleotide sequence ID" value="XM_025173878.1"/>
</dbReference>
<dbReference type="OrthoDB" id="5960226at2759"/>
<dbReference type="Pfam" id="PF15749">
    <property type="entry name" value="MRNIP"/>
    <property type="match status" value="1"/>
</dbReference>
<name>A0A9F5MZ19_PYTBI</name>
<dbReference type="PANTHER" id="PTHR15863">
    <property type="entry name" value="MRN COMPLEX-INTERACTING PROTEIN"/>
    <property type="match status" value="1"/>
</dbReference>
<dbReference type="InterPro" id="IPR049472">
    <property type="entry name" value="MRNIP_N"/>
</dbReference>
<dbReference type="InterPro" id="IPR032739">
    <property type="entry name" value="MRNIP"/>
</dbReference>
<keyword evidence="2" id="KW-1185">Reference proteome</keyword>
<proteinExistence type="predicted"/>
<organism evidence="2 3">
    <name type="scientific">Python bivittatus</name>
    <name type="common">Burmese python</name>
    <name type="synonym">Python molurus bivittatus</name>
    <dbReference type="NCBI Taxonomy" id="176946"/>
    <lineage>
        <taxon>Eukaryota</taxon>
        <taxon>Metazoa</taxon>
        <taxon>Chordata</taxon>
        <taxon>Craniata</taxon>
        <taxon>Vertebrata</taxon>
        <taxon>Euteleostomi</taxon>
        <taxon>Lepidosauria</taxon>
        <taxon>Squamata</taxon>
        <taxon>Bifurcata</taxon>
        <taxon>Unidentata</taxon>
        <taxon>Episquamata</taxon>
        <taxon>Toxicofera</taxon>
        <taxon>Serpentes</taxon>
        <taxon>Henophidia</taxon>
        <taxon>Pythonidae</taxon>
        <taxon>Python</taxon>
    </lineage>
</organism>
<evidence type="ECO:0000313" key="2">
    <source>
        <dbReference type="Proteomes" id="UP000695026"/>
    </source>
</evidence>
<dbReference type="GO" id="GO:0003682">
    <property type="term" value="F:chromatin binding"/>
    <property type="evidence" value="ECO:0007669"/>
    <property type="project" value="TreeGrafter"/>
</dbReference>
<dbReference type="OMA" id="MVNVKSC"/>
<dbReference type="GO" id="GO:0007095">
    <property type="term" value="P:mitotic G2 DNA damage checkpoint signaling"/>
    <property type="evidence" value="ECO:0007669"/>
    <property type="project" value="TreeGrafter"/>
</dbReference>
<evidence type="ECO:0000259" key="1">
    <source>
        <dbReference type="Pfam" id="PF15749"/>
    </source>
</evidence>
<dbReference type="Proteomes" id="UP000695026">
    <property type="component" value="Unplaced"/>
</dbReference>
<dbReference type="KEGG" id="pbi:103066870"/>
<dbReference type="PANTHER" id="PTHR15863:SF2">
    <property type="entry name" value="MRN COMPLEX-INTERACTING PROTEIN"/>
    <property type="match status" value="1"/>
</dbReference>
<dbReference type="AlphaFoldDB" id="A0A9F5MZ19"/>
<feature type="domain" description="MRN complex-interacting protein N-terminal" evidence="1">
    <location>
        <begin position="7"/>
        <end position="79"/>
    </location>
</feature>
<accession>A0A9F5MZ19</accession>
<protein>
    <submittedName>
        <fullName evidence="3">MRN complex-interacting protein</fullName>
    </submittedName>
</protein>
<evidence type="ECO:0000313" key="3">
    <source>
        <dbReference type="RefSeq" id="XP_025029646.1"/>
    </source>
</evidence>
<dbReference type="GO" id="GO:0005634">
    <property type="term" value="C:nucleus"/>
    <property type="evidence" value="ECO:0007669"/>
    <property type="project" value="TreeGrafter"/>
</dbReference>
<reference evidence="3" key="1">
    <citation type="submission" date="2025-08" db="UniProtKB">
        <authorList>
            <consortium name="RefSeq"/>
        </authorList>
    </citation>
    <scope>IDENTIFICATION</scope>
    <source>
        <tissue evidence="3">Liver</tissue>
    </source>
</reference>
<sequence length="301" mass="33514">MAQQFQVLRCCSCNIFQVQQIKKSKKWNCKMCDEKQSILRVFGQGSGADCRHHVQKLNLLQGEWDQTPVNKLRCKEESVRIGDENVAVNIKEKLGWQVRLYDLERASLKIKVQRIDNHELLNQDQRHLVMVSAKSCGDGICDSVIPVPKDHMLQRNNQQPESRLTGLSKWEKFLLSDKSCDTGATTNVTGGRQRTSVKTLVAGTSDERAAASNAGCDNWHLEPQQNAVTSFHRAKEVSNSDHLAIARILGKSSKCSAALATCQDKAQPAEFTTSTRSLATAKSSNLYGSLFSTGEDFDDDI</sequence>